<dbReference type="Gene3D" id="3.40.1620.10">
    <property type="entry name" value="YefM-like domain"/>
    <property type="match status" value="1"/>
</dbReference>
<dbReference type="InterPro" id="IPR051416">
    <property type="entry name" value="phD-YefM_TA_antitoxins"/>
</dbReference>
<organism evidence="3 4">
    <name type="scientific">Methylobacter tundripaludum</name>
    <dbReference type="NCBI Taxonomy" id="173365"/>
    <lineage>
        <taxon>Bacteria</taxon>
        <taxon>Pseudomonadati</taxon>
        <taxon>Pseudomonadota</taxon>
        <taxon>Gammaproteobacteria</taxon>
        <taxon>Methylococcales</taxon>
        <taxon>Methylococcaceae</taxon>
        <taxon>Methylobacter</taxon>
    </lineage>
</organism>
<dbReference type="OrthoDB" id="9800503at2"/>
<dbReference type="PANTHER" id="PTHR35377">
    <property type="entry name" value="ANTITOXIN VAPB49-RELATED-RELATED"/>
    <property type="match status" value="1"/>
</dbReference>
<dbReference type="EMBL" id="PTIY01000010">
    <property type="protein sequence ID" value="PPK69326.1"/>
    <property type="molecule type" value="Genomic_DNA"/>
</dbReference>
<reference evidence="3 4" key="1">
    <citation type="submission" date="2018-02" db="EMBL/GenBank/DDBJ databases">
        <title>Subsurface microbial communities from deep shales in Ohio and West Virginia, USA.</title>
        <authorList>
            <person name="Wrighton K."/>
        </authorList>
    </citation>
    <scope>NUCLEOTIDE SEQUENCE [LARGE SCALE GENOMIC DNA]</scope>
    <source>
        <strain evidence="3 4">OWC-G53F</strain>
    </source>
</reference>
<name>A0A2S6GVU9_9GAMM</name>
<comment type="similarity">
    <text evidence="1 2">Belongs to the phD/YefM antitoxin family.</text>
</comment>
<dbReference type="RefSeq" id="WP_104424362.1">
    <property type="nucleotide sequence ID" value="NZ_PTIY01000010.1"/>
</dbReference>
<dbReference type="AlphaFoldDB" id="A0A2S6GVU9"/>
<dbReference type="Proteomes" id="UP000238071">
    <property type="component" value="Unassembled WGS sequence"/>
</dbReference>
<dbReference type="PANTHER" id="PTHR35377:SF8">
    <property type="entry name" value="ANTITOXIN VAPB22"/>
    <property type="match status" value="1"/>
</dbReference>
<comment type="caution">
    <text evidence="3">The sequence shown here is derived from an EMBL/GenBank/DDBJ whole genome shotgun (WGS) entry which is preliminary data.</text>
</comment>
<keyword evidence="4" id="KW-1185">Reference proteome</keyword>
<accession>A0A2S6GVU9</accession>
<gene>
    <name evidence="3" type="ORF">B0F88_110112</name>
</gene>
<proteinExistence type="inferred from homology"/>
<dbReference type="InterPro" id="IPR006442">
    <property type="entry name" value="Antitoxin_Phd/YefM"/>
</dbReference>
<evidence type="ECO:0000313" key="4">
    <source>
        <dbReference type="Proteomes" id="UP000238071"/>
    </source>
</evidence>
<dbReference type="SUPFAM" id="SSF143120">
    <property type="entry name" value="YefM-like"/>
    <property type="match status" value="1"/>
</dbReference>
<protein>
    <recommendedName>
        <fullName evidence="2">Antitoxin</fullName>
    </recommendedName>
</protein>
<dbReference type="NCBIfam" id="TIGR01552">
    <property type="entry name" value="phd_fam"/>
    <property type="match status" value="1"/>
</dbReference>
<dbReference type="InterPro" id="IPR036165">
    <property type="entry name" value="YefM-like_sf"/>
</dbReference>
<dbReference type="Pfam" id="PF02604">
    <property type="entry name" value="PhdYeFM_antitox"/>
    <property type="match status" value="1"/>
</dbReference>
<sequence length="81" mass="9048">MNSVNVTELRQHLPDYLKQVQQGEEIAITLHGKTIARIVPDRNESKREAALKRLEALRGTVIVGDIIAPSDEEWTGDADNL</sequence>
<evidence type="ECO:0000256" key="2">
    <source>
        <dbReference type="RuleBase" id="RU362080"/>
    </source>
</evidence>
<evidence type="ECO:0000256" key="1">
    <source>
        <dbReference type="ARBA" id="ARBA00009981"/>
    </source>
</evidence>
<evidence type="ECO:0000313" key="3">
    <source>
        <dbReference type="EMBL" id="PPK69326.1"/>
    </source>
</evidence>
<comment type="function">
    <text evidence="2">Antitoxin component of a type II toxin-antitoxin (TA) system.</text>
</comment>